<feature type="transmembrane region" description="Helical" evidence="11">
    <location>
        <begin position="45"/>
        <end position="65"/>
    </location>
</feature>
<evidence type="ECO:0000256" key="7">
    <source>
        <dbReference type="ARBA" id="ARBA00022691"/>
    </source>
</evidence>
<keyword evidence="6" id="KW-0808">Transferase</keyword>
<evidence type="ECO:0000256" key="10">
    <source>
        <dbReference type="ARBA" id="ARBA00023136"/>
    </source>
</evidence>
<evidence type="ECO:0000256" key="3">
    <source>
        <dbReference type="ARBA" id="ARBA00009140"/>
    </source>
</evidence>
<keyword evidence="8 11" id="KW-0812">Transmembrane</keyword>
<evidence type="ECO:0000313" key="14">
    <source>
        <dbReference type="Proteomes" id="UP001583172"/>
    </source>
</evidence>
<evidence type="ECO:0000256" key="2">
    <source>
        <dbReference type="ARBA" id="ARBA00006325"/>
    </source>
</evidence>
<dbReference type="Gene3D" id="1.20.120.1630">
    <property type="match status" value="1"/>
</dbReference>
<feature type="transmembrane region" description="Helical" evidence="11">
    <location>
        <begin position="355"/>
        <end position="378"/>
    </location>
</feature>
<evidence type="ECO:0000256" key="12">
    <source>
        <dbReference type="SAM" id="MobiDB-lite"/>
    </source>
</evidence>
<keyword evidence="5 11" id="KW-0489">Methyltransferase</keyword>
<dbReference type="PANTHER" id="PTHR12714:SF9">
    <property type="entry name" value="PROTEIN-S-ISOPRENYLCYSTEINE O-METHYLTRANSFERASE"/>
    <property type="match status" value="1"/>
</dbReference>
<accession>A0ABR3VND1</accession>
<sequence length="417" mass="46781">MDPPSAVRRDTPAEYTVPPFPSLFWPPQSSAIILYELDEMWKFTLFWTLILYGLFHLGAVGVAVLMHGGKRISNWKYLWLVPLVYFLIAGFEALIAGTLVGLIVGATYLVGGFAMSTWIPFIWGWALNPGPLPALSPVALPRCSVQSQNSPTMERQARPRPWSSDRWSPNNSTPTPSYSTPHDIIPYLPHQPKSLSGIALRAFCLGAALTASLFTSAATLLFTSSSLWRLPFFIAALSLFHFLEFWTTAAFNTPDADVAAFLLTSNWPEYAIAHTVAMIECLVTHILWRNKHGFGFYVTAIGLVLVVAGQIIRSLAMAHAGRSFSHYVQRQRRPGHELVTTGVYSVLRHPSYFGFFWWAIGTQLVMGNVFSLAGYAAVLSRFFRRRVREEEKFLVGFFGEDYEAYRKRVRVGIPFVS</sequence>
<comment type="catalytic activity">
    <reaction evidence="11">
        <text>[protein]-C-terminal S-[(2E,6E)-farnesyl]-L-cysteine + S-adenosyl-L-methionine = [protein]-C-terminal S-[(2E,6E)-farnesyl]-L-cysteine methyl ester + S-adenosyl-L-homocysteine</text>
        <dbReference type="Rhea" id="RHEA:21672"/>
        <dbReference type="Rhea" id="RHEA-COMP:12125"/>
        <dbReference type="Rhea" id="RHEA-COMP:12126"/>
        <dbReference type="ChEBI" id="CHEBI:57856"/>
        <dbReference type="ChEBI" id="CHEBI:59789"/>
        <dbReference type="ChEBI" id="CHEBI:90510"/>
        <dbReference type="ChEBI" id="CHEBI:90511"/>
        <dbReference type="EC" id="2.1.1.100"/>
    </reaction>
</comment>
<evidence type="ECO:0000256" key="4">
    <source>
        <dbReference type="ARBA" id="ARBA00012151"/>
    </source>
</evidence>
<evidence type="ECO:0000256" key="8">
    <source>
        <dbReference type="ARBA" id="ARBA00022692"/>
    </source>
</evidence>
<feature type="transmembrane region" description="Helical" evidence="11">
    <location>
        <begin position="295"/>
        <end position="316"/>
    </location>
</feature>
<evidence type="ECO:0000256" key="11">
    <source>
        <dbReference type="RuleBase" id="RU362022"/>
    </source>
</evidence>
<dbReference type="PANTHER" id="PTHR12714">
    <property type="entry name" value="PROTEIN-S ISOPRENYLCYSTEINE O-METHYLTRANSFERASE"/>
    <property type="match status" value="1"/>
</dbReference>
<keyword evidence="7 11" id="KW-0949">S-adenosyl-L-methionine</keyword>
<dbReference type="Pfam" id="PF04140">
    <property type="entry name" value="ICMT"/>
    <property type="match status" value="1"/>
</dbReference>
<dbReference type="Proteomes" id="UP001583172">
    <property type="component" value="Unassembled WGS sequence"/>
</dbReference>
<dbReference type="InterPro" id="IPR007269">
    <property type="entry name" value="ICMT_MeTrfase"/>
</dbReference>
<evidence type="ECO:0000313" key="13">
    <source>
        <dbReference type="EMBL" id="KAL1843398.1"/>
    </source>
</evidence>
<name>A0ABR3VND1_HUMIN</name>
<feature type="transmembrane region" description="Helical" evidence="11">
    <location>
        <begin position="271"/>
        <end position="288"/>
    </location>
</feature>
<dbReference type="EMBL" id="JAZGSY010000017">
    <property type="protein sequence ID" value="KAL1843398.1"/>
    <property type="molecule type" value="Genomic_DNA"/>
</dbReference>
<evidence type="ECO:0000256" key="6">
    <source>
        <dbReference type="ARBA" id="ARBA00022679"/>
    </source>
</evidence>
<keyword evidence="11" id="KW-0256">Endoplasmic reticulum</keyword>
<comment type="similarity">
    <text evidence="3 11">Belongs to the class VI-like SAM-binding methyltransferase superfamily. Isoprenylcysteine carboxyl methyltransferase family.</text>
</comment>
<feature type="compositionally biased region" description="Low complexity" evidence="12">
    <location>
        <begin position="168"/>
        <end position="178"/>
    </location>
</feature>
<protein>
    <recommendedName>
        <fullName evidence="4 11">Protein-S-isoprenylcysteine O-methyltransferase</fullName>
        <ecNumber evidence="4 11">2.1.1.100</ecNumber>
    </recommendedName>
</protein>
<feature type="transmembrane region" description="Helical" evidence="11">
    <location>
        <begin position="198"/>
        <end position="223"/>
    </location>
</feature>
<feature type="region of interest" description="Disordered" evidence="12">
    <location>
        <begin position="147"/>
        <end position="178"/>
    </location>
</feature>
<feature type="transmembrane region" description="Helical" evidence="11">
    <location>
        <begin position="230"/>
        <end position="251"/>
    </location>
</feature>
<reference evidence="13 14" key="1">
    <citation type="journal article" date="2024" name="Commun. Biol.">
        <title>Comparative genomic analysis of thermophilic fungi reveals convergent evolutionary adaptations and gene losses.</title>
        <authorList>
            <person name="Steindorff A.S."/>
            <person name="Aguilar-Pontes M.V."/>
            <person name="Robinson A.J."/>
            <person name="Andreopoulos B."/>
            <person name="LaButti K."/>
            <person name="Kuo A."/>
            <person name="Mondo S."/>
            <person name="Riley R."/>
            <person name="Otillar R."/>
            <person name="Haridas S."/>
            <person name="Lipzen A."/>
            <person name="Grimwood J."/>
            <person name="Schmutz J."/>
            <person name="Clum A."/>
            <person name="Reid I.D."/>
            <person name="Moisan M.C."/>
            <person name="Butler G."/>
            <person name="Nguyen T.T.M."/>
            <person name="Dewar K."/>
            <person name="Conant G."/>
            <person name="Drula E."/>
            <person name="Henrissat B."/>
            <person name="Hansel C."/>
            <person name="Singer S."/>
            <person name="Hutchinson M.I."/>
            <person name="de Vries R.P."/>
            <person name="Natvig D.O."/>
            <person name="Powell A.J."/>
            <person name="Tsang A."/>
            <person name="Grigoriev I.V."/>
        </authorList>
    </citation>
    <scope>NUCLEOTIDE SEQUENCE [LARGE SCALE GENOMIC DNA]</scope>
    <source>
        <strain evidence="13 14">CBS 620.91</strain>
    </source>
</reference>
<comment type="caution">
    <text evidence="13">The sequence shown here is derived from an EMBL/GenBank/DDBJ whole genome shotgun (WGS) entry which is preliminary data.</text>
</comment>
<comment type="similarity">
    <text evidence="2">Belongs to the TMEM170 family.</text>
</comment>
<organism evidence="13 14">
    <name type="scientific">Humicola insolens</name>
    <name type="common">Soft-rot fungus</name>
    <dbReference type="NCBI Taxonomy" id="85995"/>
    <lineage>
        <taxon>Eukaryota</taxon>
        <taxon>Fungi</taxon>
        <taxon>Dikarya</taxon>
        <taxon>Ascomycota</taxon>
        <taxon>Pezizomycotina</taxon>
        <taxon>Sordariomycetes</taxon>
        <taxon>Sordariomycetidae</taxon>
        <taxon>Sordariales</taxon>
        <taxon>Chaetomiaceae</taxon>
        <taxon>Mycothermus</taxon>
    </lineage>
</organism>
<evidence type="ECO:0000256" key="5">
    <source>
        <dbReference type="ARBA" id="ARBA00022603"/>
    </source>
</evidence>
<dbReference type="InterPro" id="IPR019334">
    <property type="entry name" value="TMEM170A/B/YPR153W-like"/>
</dbReference>
<keyword evidence="10 11" id="KW-0472">Membrane</keyword>
<keyword evidence="9 11" id="KW-1133">Transmembrane helix</keyword>
<gene>
    <name evidence="13" type="ORF">VTJ49DRAFT_1748</name>
</gene>
<dbReference type="Pfam" id="PF10190">
    <property type="entry name" value="Tmemb_170"/>
    <property type="match status" value="1"/>
</dbReference>
<dbReference type="InterPro" id="IPR025770">
    <property type="entry name" value="PPMT_MeTrfase"/>
</dbReference>
<feature type="transmembrane region" description="Helical" evidence="11">
    <location>
        <begin position="77"/>
        <end position="110"/>
    </location>
</feature>
<keyword evidence="14" id="KW-1185">Reference proteome</keyword>
<comment type="subcellular location">
    <subcellularLocation>
        <location evidence="11">Endoplasmic reticulum membrane</location>
        <topology evidence="11">Multi-pass membrane protein</topology>
    </subcellularLocation>
    <subcellularLocation>
        <location evidence="1">Membrane</location>
        <topology evidence="1">Multi-pass membrane protein</topology>
    </subcellularLocation>
</comment>
<dbReference type="PROSITE" id="PS51564">
    <property type="entry name" value="SAM_ICMT"/>
    <property type="match status" value="1"/>
</dbReference>
<dbReference type="EC" id="2.1.1.100" evidence="4 11"/>
<proteinExistence type="inferred from homology"/>
<evidence type="ECO:0000256" key="9">
    <source>
        <dbReference type="ARBA" id="ARBA00022989"/>
    </source>
</evidence>
<evidence type="ECO:0000256" key="1">
    <source>
        <dbReference type="ARBA" id="ARBA00004141"/>
    </source>
</evidence>